<keyword evidence="5 10" id="KW-1133">Transmembrane helix</keyword>
<keyword evidence="6 11" id="KW-0175">Coiled coil</keyword>
<feature type="compositionally biased region" description="Low complexity" evidence="12">
    <location>
        <begin position="388"/>
        <end position="398"/>
    </location>
</feature>
<dbReference type="Pfam" id="PF05546">
    <property type="entry name" value="She9_MDM33"/>
    <property type="match status" value="1"/>
</dbReference>
<evidence type="ECO:0000256" key="12">
    <source>
        <dbReference type="SAM" id="MobiDB-lite"/>
    </source>
</evidence>
<accession>A0A3M7MDU1</accession>
<evidence type="ECO:0000256" key="3">
    <source>
        <dbReference type="ARBA" id="ARBA00022792"/>
    </source>
</evidence>
<gene>
    <name evidence="13" type="ORF">GMOD_00007609</name>
</gene>
<comment type="subcellular location">
    <subcellularLocation>
        <location evidence="10">Mitochondrion inner membrane</location>
        <topology evidence="10">Multi-pass membrane protein</topology>
    </subcellularLocation>
</comment>
<reference evidence="13 14" key="1">
    <citation type="journal article" date="2014" name="PLoS ONE">
        <title>De novo Genome Assembly of the Fungal Plant Pathogen Pyrenophora semeniperda.</title>
        <authorList>
            <person name="Soliai M.M."/>
            <person name="Meyer S.E."/>
            <person name="Udall J.A."/>
            <person name="Elzinga D.E."/>
            <person name="Hermansen R.A."/>
            <person name="Bodily P.M."/>
            <person name="Hart A.A."/>
            <person name="Coleman C.E."/>
        </authorList>
    </citation>
    <scope>NUCLEOTIDE SEQUENCE [LARGE SCALE GENOMIC DNA]</scope>
    <source>
        <strain evidence="13 14">CCB06</strain>
        <tissue evidence="13">Mycelium</tissue>
    </source>
</reference>
<feature type="transmembrane region" description="Helical" evidence="10">
    <location>
        <begin position="308"/>
        <end position="328"/>
    </location>
</feature>
<sequence length="517" mass="56937">MLEASRWHGGVQLSAHEAERWLRRAFSSSGRWREEDQPPKRSDAIAMPPPASGSKPPLPQPPSKLSGNPPSPEDQERLQRRLDALLEDQKAIKRAAEKAEAALKEPPPPPPSPPAEAPEPPQPEPAAPPKDEAVDNIARVPDEQLPSHRERQRWSLSKRFSDAMDQLLPKLAVVTQKVNTYTGTDYSGVEALRREIKEQGMSLKARRLAIDSAKQALDTALAHQATSQKEVVALLERKHSWSNGDLERYMALIRSEHVNDQAVREAKDAVANAENALEDARAQLEKRERAQYHEEQIWSDTIRRNSTWVTFGLMGVNIFLLLLSLAILEPWRRKRMVREIKTVLESQQKVAMDAASVVAPATAVAPASGADDTIIEQTPIQTTTPVVVEEATEESPTAGTPATDPVEPELIPEPIAEPSVGLTPDDSAPSAPETLTQEEEAVMTPEEHIAVEQEAAPSREPLGKFETWQEKASFIAQDIVSERVISMRRIEYTTAILQGAAAGAIIAATIISMLRPN</sequence>
<keyword evidence="4 10" id="KW-0809">Transit peptide</keyword>
<feature type="compositionally biased region" description="Pro residues" evidence="12">
    <location>
        <begin position="105"/>
        <end position="128"/>
    </location>
</feature>
<dbReference type="InterPro" id="IPR008839">
    <property type="entry name" value="MDM33_fungi"/>
</dbReference>
<evidence type="ECO:0000313" key="13">
    <source>
        <dbReference type="EMBL" id="RMZ72600.1"/>
    </source>
</evidence>
<name>A0A3M7MDU1_9PLEO</name>
<feature type="transmembrane region" description="Helical" evidence="10">
    <location>
        <begin position="492"/>
        <end position="514"/>
    </location>
</feature>
<feature type="compositionally biased region" description="Basic and acidic residues" evidence="12">
    <location>
        <begin position="74"/>
        <end position="103"/>
    </location>
</feature>
<dbReference type="PANTHER" id="PTHR31961:SF3">
    <property type="entry name" value="SENSITIVE TO HIGH EXPRESSION PROTEIN 9, MITOCHONDRIAL"/>
    <property type="match status" value="1"/>
</dbReference>
<dbReference type="AlphaFoldDB" id="A0A3M7MDU1"/>
<feature type="compositionally biased region" description="Pro residues" evidence="12">
    <location>
        <begin position="47"/>
        <end position="62"/>
    </location>
</feature>
<evidence type="ECO:0000256" key="10">
    <source>
        <dbReference type="RuleBase" id="RU364128"/>
    </source>
</evidence>
<keyword evidence="7 10" id="KW-0496">Mitochondrion</keyword>
<evidence type="ECO:0000256" key="4">
    <source>
        <dbReference type="ARBA" id="ARBA00022946"/>
    </source>
</evidence>
<comment type="function">
    <text evidence="9">Required for the maintenance of the structure of the mitochondrial inner membrane. Involved in mitochondrial morphology. Causes growth arrest when highly overexpressed.</text>
</comment>
<evidence type="ECO:0000256" key="6">
    <source>
        <dbReference type="ARBA" id="ARBA00023054"/>
    </source>
</evidence>
<dbReference type="PANTHER" id="PTHR31961">
    <property type="entry name" value="SENSITIVE TO HIGH EXPRESSION PROTEIN 9, MITOCHONDRIAL"/>
    <property type="match status" value="1"/>
</dbReference>
<feature type="coiled-coil region" evidence="11">
    <location>
        <begin position="259"/>
        <end position="290"/>
    </location>
</feature>
<keyword evidence="8 10" id="KW-0472">Membrane</keyword>
<dbReference type="EMBL" id="KE747833">
    <property type="protein sequence ID" value="RMZ72600.1"/>
    <property type="molecule type" value="Genomic_DNA"/>
</dbReference>
<dbReference type="GO" id="GO:0007007">
    <property type="term" value="P:inner mitochondrial membrane organization"/>
    <property type="evidence" value="ECO:0007669"/>
    <property type="project" value="TreeGrafter"/>
</dbReference>
<evidence type="ECO:0000256" key="1">
    <source>
        <dbReference type="ARBA" id="ARBA00007472"/>
    </source>
</evidence>
<organism evidence="13 14">
    <name type="scientific">Pyrenophora seminiperda CCB06</name>
    <dbReference type="NCBI Taxonomy" id="1302712"/>
    <lineage>
        <taxon>Eukaryota</taxon>
        <taxon>Fungi</taxon>
        <taxon>Dikarya</taxon>
        <taxon>Ascomycota</taxon>
        <taxon>Pezizomycotina</taxon>
        <taxon>Dothideomycetes</taxon>
        <taxon>Pleosporomycetidae</taxon>
        <taxon>Pleosporales</taxon>
        <taxon>Pleosporineae</taxon>
        <taxon>Pleosporaceae</taxon>
        <taxon>Pyrenophora</taxon>
    </lineage>
</organism>
<evidence type="ECO:0000313" key="14">
    <source>
        <dbReference type="Proteomes" id="UP000265663"/>
    </source>
</evidence>
<evidence type="ECO:0000256" key="11">
    <source>
        <dbReference type="SAM" id="Coils"/>
    </source>
</evidence>
<dbReference type="Proteomes" id="UP000265663">
    <property type="component" value="Unassembled WGS sequence"/>
</dbReference>
<feature type="compositionally biased region" description="Basic and acidic residues" evidence="12">
    <location>
        <begin position="31"/>
        <end position="43"/>
    </location>
</feature>
<keyword evidence="14" id="KW-1185">Reference proteome</keyword>
<evidence type="ECO:0000256" key="9">
    <source>
        <dbReference type="ARBA" id="ARBA00024807"/>
    </source>
</evidence>
<comment type="similarity">
    <text evidence="1 10">Belongs to the SHE9 family.</text>
</comment>
<evidence type="ECO:0000256" key="5">
    <source>
        <dbReference type="ARBA" id="ARBA00022989"/>
    </source>
</evidence>
<feature type="region of interest" description="Disordered" evidence="12">
    <location>
        <begin position="26"/>
        <end position="131"/>
    </location>
</feature>
<keyword evidence="3 10" id="KW-0999">Mitochondrion inner membrane</keyword>
<keyword evidence="2 10" id="KW-0812">Transmembrane</keyword>
<evidence type="ECO:0000256" key="7">
    <source>
        <dbReference type="ARBA" id="ARBA00023128"/>
    </source>
</evidence>
<dbReference type="GO" id="GO:0005743">
    <property type="term" value="C:mitochondrial inner membrane"/>
    <property type="evidence" value="ECO:0007669"/>
    <property type="project" value="UniProtKB-SubCell"/>
</dbReference>
<feature type="region of interest" description="Disordered" evidence="12">
    <location>
        <begin position="388"/>
        <end position="443"/>
    </location>
</feature>
<proteinExistence type="inferred from homology"/>
<comment type="subunit">
    <text evidence="10">Homooligomer.</text>
</comment>
<protein>
    <recommendedName>
        <fullName evidence="10">Sensitive to high expression protein 9, mitochondrial</fullName>
    </recommendedName>
</protein>
<evidence type="ECO:0000256" key="8">
    <source>
        <dbReference type="ARBA" id="ARBA00023136"/>
    </source>
</evidence>
<feature type="compositionally biased region" description="Low complexity" evidence="12">
    <location>
        <begin position="408"/>
        <end position="418"/>
    </location>
</feature>
<evidence type="ECO:0000256" key="2">
    <source>
        <dbReference type="ARBA" id="ARBA00022692"/>
    </source>
</evidence>
<dbReference type="OrthoDB" id="5595506at2759"/>